<dbReference type="Proteomes" id="UP000321907">
    <property type="component" value="Unassembled WGS sequence"/>
</dbReference>
<protein>
    <submittedName>
        <fullName evidence="3">Glycosyltransferase family 4 protein</fullName>
    </submittedName>
</protein>
<feature type="domain" description="Glycosyl transferase family 1" evidence="1">
    <location>
        <begin position="195"/>
        <end position="311"/>
    </location>
</feature>
<keyword evidence="3" id="KW-0808">Transferase</keyword>
<dbReference type="InterPro" id="IPR028098">
    <property type="entry name" value="Glyco_trans_4-like_N"/>
</dbReference>
<evidence type="ECO:0000313" key="3">
    <source>
        <dbReference type="EMBL" id="TXF85448.1"/>
    </source>
</evidence>
<dbReference type="Gene3D" id="3.40.50.2000">
    <property type="entry name" value="Glycogen Phosphorylase B"/>
    <property type="match status" value="2"/>
</dbReference>
<feature type="domain" description="Glycosyltransferase subfamily 4-like N-terminal" evidence="2">
    <location>
        <begin position="14"/>
        <end position="179"/>
    </location>
</feature>
<keyword evidence="4" id="KW-1185">Reference proteome</keyword>
<dbReference type="EMBL" id="VOXD01000046">
    <property type="protein sequence ID" value="TXF85448.1"/>
    <property type="molecule type" value="Genomic_DNA"/>
</dbReference>
<evidence type="ECO:0000259" key="2">
    <source>
        <dbReference type="Pfam" id="PF13439"/>
    </source>
</evidence>
<dbReference type="PANTHER" id="PTHR45947:SF3">
    <property type="entry name" value="SULFOQUINOVOSYL TRANSFERASE SQD2"/>
    <property type="match status" value="1"/>
</dbReference>
<evidence type="ECO:0000313" key="4">
    <source>
        <dbReference type="Proteomes" id="UP000321907"/>
    </source>
</evidence>
<evidence type="ECO:0000259" key="1">
    <source>
        <dbReference type="Pfam" id="PF00534"/>
    </source>
</evidence>
<dbReference type="InterPro" id="IPR050194">
    <property type="entry name" value="Glycosyltransferase_grp1"/>
</dbReference>
<sequence>MNILFVLEHYPPYIGGAETLFGMLAEQLADKGHRVRVITTRFRPDLPVREVRSGVSIQRINCGNRFLFSALAFPAAWRSARWADVIHTTTYNAAPPAWLAARLSGTRAVITFHEFWGDLWLQLPFLSRFQAWAFRVFERFVLNLPFDSYVAVSDFTARTLVQNGVKKEKVIRIYNGLNYDDFTGMEHRPKPGFHYTFFGRLGVSKGLDLLLPAAAELKKTHPQARLRLIIPRRPAAMLARINGMLDELNIRDVTEIHHELSDEDLRELLLTSSCVVIPSYSEGFCFAAAETVAMGIPVISSGRGALVETVGGQFLEMEEMSTVSLARLLRRAAAGDYDTKPIIRYTLRNSIAHYTNFYDQ</sequence>
<dbReference type="Pfam" id="PF13439">
    <property type="entry name" value="Glyco_transf_4"/>
    <property type="match status" value="1"/>
</dbReference>
<dbReference type="InterPro" id="IPR001296">
    <property type="entry name" value="Glyco_trans_1"/>
</dbReference>
<reference evidence="3 4" key="1">
    <citation type="submission" date="2019-08" db="EMBL/GenBank/DDBJ databases">
        <title>Lewinella sp. strain SSH13 Genome sequencing and assembly.</title>
        <authorList>
            <person name="Kim I."/>
        </authorList>
    </citation>
    <scope>NUCLEOTIDE SEQUENCE [LARGE SCALE GENOMIC DNA]</scope>
    <source>
        <strain evidence="3 4">SSH13</strain>
    </source>
</reference>
<dbReference type="Pfam" id="PF00534">
    <property type="entry name" value="Glycos_transf_1"/>
    <property type="match status" value="1"/>
</dbReference>
<dbReference type="RefSeq" id="WP_147932657.1">
    <property type="nucleotide sequence ID" value="NZ_VOXD01000046.1"/>
</dbReference>
<dbReference type="SUPFAM" id="SSF53756">
    <property type="entry name" value="UDP-Glycosyltransferase/glycogen phosphorylase"/>
    <property type="match status" value="1"/>
</dbReference>
<accession>A0A5C7F7S0</accession>
<dbReference type="PANTHER" id="PTHR45947">
    <property type="entry name" value="SULFOQUINOVOSYL TRANSFERASE SQD2"/>
    <property type="match status" value="1"/>
</dbReference>
<comment type="caution">
    <text evidence="3">The sequence shown here is derived from an EMBL/GenBank/DDBJ whole genome shotgun (WGS) entry which is preliminary data.</text>
</comment>
<organism evidence="3 4">
    <name type="scientific">Neolewinella aurantiaca</name>
    <dbReference type="NCBI Taxonomy" id="2602767"/>
    <lineage>
        <taxon>Bacteria</taxon>
        <taxon>Pseudomonadati</taxon>
        <taxon>Bacteroidota</taxon>
        <taxon>Saprospiria</taxon>
        <taxon>Saprospirales</taxon>
        <taxon>Lewinellaceae</taxon>
        <taxon>Neolewinella</taxon>
    </lineage>
</organism>
<proteinExistence type="predicted"/>
<dbReference type="CDD" id="cd03801">
    <property type="entry name" value="GT4_PimA-like"/>
    <property type="match status" value="1"/>
</dbReference>
<name>A0A5C7F7S0_9BACT</name>
<dbReference type="GO" id="GO:0016757">
    <property type="term" value="F:glycosyltransferase activity"/>
    <property type="evidence" value="ECO:0007669"/>
    <property type="project" value="InterPro"/>
</dbReference>
<dbReference type="OrthoDB" id="596635at2"/>
<dbReference type="AlphaFoldDB" id="A0A5C7F7S0"/>
<gene>
    <name evidence="3" type="ORF">FUA23_20535</name>
</gene>